<reference evidence="3" key="1">
    <citation type="journal article" date="2014" name="PLoS ONE">
        <title>Transcriptome-Based Identification of ABC Transporters in the Western Tarnished Plant Bug Lygus hesperus.</title>
        <authorList>
            <person name="Hull J.J."/>
            <person name="Chaney K."/>
            <person name="Geib S.M."/>
            <person name="Fabrick J.A."/>
            <person name="Brent C.S."/>
            <person name="Walsh D."/>
            <person name="Lavine L.C."/>
        </authorList>
    </citation>
    <scope>NUCLEOTIDE SEQUENCE</scope>
</reference>
<dbReference type="PRINTS" id="PR00683">
    <property type="entry name" value="SPECTRINPH"/>
</dbReference>
<feature type="region of interest" description="Disordered" evidence="1">
    <location>
        <begin position="134"/>
        <end position="165"/>
    </location>
</feature>
<dbReference type="CDD" id="cd10571">
    <property type="entry name" value="PH_beta_spectrin"/>
    <property type="match status" value="1"/>
</dbReference>
<reference evidence="3" key="2">
    <citation type="submission" date="2014-07" db="EMBL/GenBank/DDBJ databases">
        <authorList>
            <person name="Hull J."/>
        </authorList>
    </citation>
    <scope>NUCLEOTIDE SEQUENCE</scope>
</reference>
<dbReference type="Gene3D" id="2.30.29.30">
    <property type="entry name" value="Pleckstrin-homology domain (PH domain)/Phosphotyrosine-binding domain (PTB)"/>
    <property type="match status" value="1"/>
</dbReference>
<proteinExistence type="predicted"/>
<dbReference type="SUPFAM" id="SSF50729">
    <property type="entry name" value="PH domain-like"/>
    <property type="match status" value="1"/>
</dbReference>
<name>A0A0A9ZF98_LYGHE</name>
<dbReference type="AlphaFoldDB" id="A0A0A9ZF98"/>
<evidence type="ECO:0000259" key="2">
    <source>
        <dbReference type="PROSITE" id="PS50003"/>
    </source>
</evidence>
<dbReference type="GO" id="GO:0005543">
    <property type="term" value="F:phospholipid binding"/>
    <property type="evidence" value="ECO:0007669"/>
    <property type="project" value="InterPro"/>
</dbReference>
<evidence type="ECO:0000256" key="1">
    <source>
        <dbReference type="SAM" id="MobiDB-lite"/>
    </source>
</evidence>
<dbReference type="SMART" id="SM00233">
    <property type="entry name" value="PH"/>
    <property type="match status" value="1"/>
</dbReference>
<accession>A0A0A9ZF98</accession>
<dbReference type="PROSITE" id="PS50003">
    <property type="entry name" value="PH_DOMAIN"/>
    <property type="match status" value="1"/>
</dbReference>
<gene>
    <name evidence="3" type="ORF">CM83_88853</name>
</gene>
<dbReference type="InterPro" id="IPR001605">
    <property type="entry name" value="PH_dom-spectrin-type"/>
</dbReference>
<dbReference type="EMBL" id="GBHO01003044">
    <property type="protein sequence ID" value="JAG40560.1"/>
    <property type="molecule type" value="Transcribed_RNA"/>
</dbReference>
<protein>
    <submittedName>
        <fullName evidence="3">Spectrin beta chain</fullName>
    </submittedName>
</protein>
<feature type="domain" description="PH" evidence="2">
    <location>
        <begin position="21"/>
        <end position="132"/>
    </location>
</feature>
<evidence type="ECO:0000313" key="3">
    <source>
        <dbReference type="EMBL" id="JAG40560.1"/>
    </source>
</evidence>
<dbReference type="InterPro" id="IPR041681">
    <property type="entry name" value="PH_9"/>
</dbReference>
<dbReference type="InterPro" id="IPR011993">
    <property type="entry name" value="PH-like_dom_sf"/>
</dbReference>
<dbReference type="PANTHER" id="PTHR37283">
    <property type="entry name" value="PH DOMAIN-CONTAINING PROTEIN YHR131C"/>
    <property type="match status" value="1"/>
</dbReference>
<dbReference type="FunFam" id="2.30.29.30:FF:000024">
    <property type="entry name" value="Spectrin beta chain"/>
    <property type="match status" value="1"/>
</dbReference>
<sequence length="165" mass="18451">MACRHYSFIKLSQRPSPQAGEVLIEGNLVRKHVWEAMKKASNRSWHEMYVIVKGNLLLAYKDSKAAKSSPDSYYKGETPISLSGAAVEVATDYTKKKHVFKIKLTNGSEYLMQAKDDDEMRRWVEALGRATEATAGTSRAQTLPAGAVPEKGEGKRRSFFTLKHS</sequence>
<dbReference type="Pfam" id="PF15410">
    <property type="entry name" value="PH_9"/>
    <property type="match status" value="1"/>
</dbReference>
<dbReference type="PANTHER" id="PTHR37283:SF1">
    <property type="entry name" value="PH DOMAIN-CONTAINING PROTEIN YHR131C"/>
    <property type="match status" value="1"/>
</dbReference>
<dbReference type="InterPro" id="IPR001849">
    <property type="entry name" value="PH_domain"/>
</dbReference>
<organism evidence="3">
    <name type="scientific">Lygus hesperus</name>
    <name type="common">Western plant bug</name>
    <dbReference type="NCBI Taxonomy" id="30085"/>
    <lineage>
        <taxon>Eukaryota</taxon>
        <taxon>Metazoa</taxon>
        <taxon>Ecdysozoa</taxon>
        <taxon>Arthropoda</taxon>
        <taxon>Hexapoda</taxon>
        <taxon>Insecta</taxon>
        <taxon>Pterygota</taxon>
        <taxon>Neoptera</taxon>
        <taxon>Paraneoptera</taxon>
        <taxon>Hemiptera</taxon>
        <taxon>Heteroptera</taxon>
        <taxon>Panheteroptera</taxon>
        <taxon>Cimicomorpha</taxon>
        <taxon>Miridae</taxon>
        <taxon>Mirini</taxon>
        <taxon>Lygus</taxon>
    </lineage>
</organism>